<dbReference type="EMBL" id="LKCM01000290">
    <property type="protein sequence ID" value="KPQ41866.1"/>
    <property type="molecule type" value="Genomic_DNA"/>
</dbReference>
<evidence type="ECO:0000313" key="2">
    <source>
        <dbReference type="Proteomes" id="UP000050360"/>
    </source>
</evidence>
<accession>A0A0N8KQD9</accession>
<comment type="caution">
    <text evidence="1">The sequence shown here is derived from an EMBL/GenBank/DDBJ whole genome shotgun (WGS) entry which is preliminary data.</text>
</comment>
<evidence type="ECO:0000313" key="1">
    <source>
        <dbReference type="EMBL" id="KPQ41866.1"/>
    </source>
</evidence>
<reference evidence="1 2" key="1">
    <citation type="submission" date="2015-09" db="EMBL/GenBank/DDBJ databases">
        <title>A metagenomics-based metabolic model of nitrate-dependent anaerobic oxidation of methane by Methanoperedens-like archaea.</title>
        <authorList>
            <person name="Arshad A."/>
            <person name="Speth D.R."/>
            <person name="De Graaf R.M."/>
            <person name="Op Den Camp H.J."/>
            <person name="Jetten M.S."/>
            <person name="Welte C.U."/>
        </authorList>
    </citation>
    <scope>NUCLEOTIDE SEQUENCE [LARGE SCALE GENOMIC DNA]</scope>
</reference>
<name>A0A0N8KQD9_9EURY</name>
<protein>
    <submittedName>
        <fullName evidence="1">Uncharacterized protein</fullName>
    </submittedName>
</protein>
<sequence>MHDLISIINELKSFENRINELSLKTKEIPVTQAIEEKEKGILHSIDELGQLNENIRSLFNKIYKKSDAEKDEVTIGKLKDILLRMKNGNI</sequence>
<dbReference type="AlphaFoldDB" id="A0A0N8KQD9"/>
<organism evidence="1 2">
    <name type="scientific">Candidatus Methanoperedens nitratireducens</name>
    <dbReference type="NCBI Taxonomy" id="1392998"/>
    <lineage>
        <taxon>Archaea</taxon>
        <taxon>Methanobacteriati</taxon>
        <taxon>Methanobacteriota</taxon>
        <taxon>Stenosarchaea group</taxon>
        <taxon>Methanomicrobia</taxon>
        <taxon>Methanosarcinales</taxon>
        <taxon>ANME-2 cluster</taxon>
        <taxon>Candidatus Methanoperedentaceae</taxon>
        <taxon>Candidatus Methanoperedens</taxon>
    </lineage>
</organism>
<proteinExistence type="predicted"/>
<dbReference type="Proteomes" id="UP000050360">
    <property type="component" value="Unassembled WGS sequence"/>
</dbReference>
<gene>
    <name evidence="1" type="ORF">MPEBLZ_03584</name>
</gene>